<feature type="transmembrane region" description="Helical" evidence="5">
    <location>
        <begin position="27"/>
        <end position="45"/>
    </location>
</feature>
<feature type="domain" description="TM2" evidence="6">
    <location>
        <begin position="22"/>
        <end position="66"/>
    </location>
</feature>
<feature type="transmembrane region" description="Helical" evidence="5">
    <location>
        <begin position="52"/>
        <end position="74"/>
    </location>
</feature>
<feature type="transmembrane region" description="Helical" evidence="5">
    <location>
        <begin position="80"/>
        <end position="104"/>
    </location>
</feature>
<gene>
    <name evidence="7" type="ORF">ACFPYJ_27330</name>
</gene>
<keyword evidence="2 5" id="KW-0812">Transmembrane</keyword>
<keyword evidence="3 5" id="KW-1133">Transmembrane helix</keyword>
<comment type="caution">
    <text evidence="7">The sequence shown here is derived from an EMBL/GenBank/DDBJ whole genome shotgun (WGS) entry which is preliminary data.</text>
</comment>
<evidence type="ECO:0000313" key="7">
    <source>
        <dbReference type="EMBL" id="MFC5652751.1"/>
    </source>
</evidence>
<keyword evidence="8" id="KW-1185">Reference proteome</keyword>
<proteinExistence type="predicted"/>
<name>A0ABW0W7R7_9BACL</name>
<evidence type="ECO:0000259" key="6">
    <source>
        <dbReference type="Pfam" id="PF05154"/>
    </source>
</evidence>
<evidence type="ECO:0000313" key="8">
    <source>
        <dbReference type="Proteomes" id="UP001596047"/>
    </source>
</evidence>
<evidence type="ECO:0000256" key="2">
    <source>
        <dbReference type="ARBA" id="ARBA00022692"/>
    </source>
</evidence>
<evidence type="ECO:0000256" key="1">
    <source>
        <dbReference type="ARBA" id="ARBA00004141"/>
    </source>
</evidence>
<evidence type="ECO:0000256" key="4">
    <source>
        <dbReference type="ARBA" id="ARBA00023136"/>
    </source>
</evidence>
<evidence type="ECO:0000256" key="5">
    <source>
        <dbReference type="SAM" id="Phobius"/>
    </source>
</evidence>
<evidence type="ECO:0000256" key="3">
    <source>
        <dbReference type="ARBA" id="ARBA00022989"/>
    </source>
</evidence>
<dbReference type="RefSeq" id="WP_379191402.1">
    <property type="nucleotide sequence ID" value="NZ_JBHSOW010000105.1"/>
</dbReference>
<comment type="subcellular location">
    <subcellularLocation>
        <location evidence="1">Membrane</location>
        <topology evidence="1">Multi-pass membrane protein</topology>
    </subcellularLocation>
</comment>
<dbReference type="Proteomes" id="UP001596047">
    <property type="component" value="Unassembled WGS sequence"/>
</dbReference>
<organism evidence="7 8">
    <name type="scientific">Paenibacillus solisilvae</name>
    <dbReference type="NCBI Taxonomy" id="2486751"/>
    <lineage>
        <taxon>Bacteria</taxon>
        <taxon>Bacillati</taxon>
        <taxon>Bacillota</taxon>
        <taxon>Bacilli</taxon>
        <taxon>Bacillales</taxon>
        <taxon>Paenibacillaceae</taxon>
        <taxon>Paenibacillus</taxon>
    </lineage>
</organism>
<keyword evidence="4 5" id="KW-0472">Membrane</keyword>
<reference evidence="8" key="1">
    <citation type="journal article" date="2019" name="Int. J. Syst. Evol. Microbiol.">
        <title>The Global Catalogue of Microorganisms (GCM) 10K type strain sequencing project: providing services to taxonomists for standard genome sequencing and annotation.</title>
        <authorList>
            <consortium name="The Broad Institute Genomics Platform"/>
            <consortium name="The Broad Institute Genome Sequencing Center for Infectious Disease"/>
            <person name="Wu L."/>
            <person name="Ma J."/>
        </authorList>
    </citation>
    <scope>NUCLEOTIDE SEQUENCE [LARGE SCALE GENOMIC DNA]</scope>
    <source>
        <strain evidence="8">CGMCC 1.3240</strain>
    </source>
</reference>
<accession>A0ABW0W7R7</accession>
<dbReference type="InterPro" id="IPR007829">
    <property type="entry name" value="TM2"/>
</dbReference>
<dbReference type="Pfam" id="PF05154">
    <property type="entry name" value="TM2"/>
    <property type="match status" value="1"/>
</dbReference>
<protein>
    <submittedName>
        <fullName evidence="7">NINE protein</fullName>
    </submittedName>
</protein>
<sequence>MLNKQDLSLNELMVFSSELKRNEKSAAIAYLMLLGGHLGLHRFYLKRKWTAVIQLLLFIMASIFYLMMYLSSAIGSDGLIIASIILFALSAIALFIWIVVDLFLLPRMIKEFNGAIERDILSQMEHYRTMEQLSGRSVPSLIKE</sequence>
<dbReference type="EMBL" id="JBHSOW010000105">
    <property type="protein sequence ID" value="MFC5652751.1"/>
    <property type="molecule type" value="Genomic_DNA"/>
</dbReference>